<dbReference type="PRINTS" id="PR00320">
    <property type="entry name" value="GPROTEINBRPT"/>
</dbReference>
<evidence type="ECO:0000256" key="2">
    <source>
        <dbReference type="ARBA" id="ARBA00022737"/>
    </source>
</evidence>
<dbReference type="Pfam" id="PF00400">
    <property type="entry name" value="WD40"/>
    <property type="match status" value="9"/>
</dbReference>
<dbReference type="PANTHER" id="PTHR19848">
    <property type="entry name" value="WD40 REPEAT PROTEIN"/>
    <property type="match status" value="1"/>
</dbReference>
<dbReference type="PROSITE" id="PS50294">
    <property type="entry name" value="WD_REPEATS_REGION"/>
    <property type="match status" value="4"/>
</dbReference>
<keyword evidence="7" id="KW-1185">Reference proteome</keyword>
<organism evidence="6 7">
    <name type="scientific">Actinomycetospora chlora</name>
    <dbReference type="NCBI Taxonomy" id="663608"/>
    <lineage>
        <taxon>Bacteria</taxon>
        <taxon>Bacillati</taxon>
        <taxon>Actinomycetota</taxon>
        <taxon>Actinomycetes</taxon>
        <taxon>Pseudonocardiales</taxon>
        <taxon>Pseudonocardiaceae</taxon>
        <taxon>Actinomycetospora</taxon>
    </lineage>
</organism>
<dbReference type="PROSITE" id="PS50082">
    <property type="entry name" value="WD_REPEATS_2"/>
    <property type="match status" value="7"/>
</dbReference>
<name>A0ABP9ATW0_9PSEU</name>
<dbReference type="Gene3D" id="3.40.50.300">
    <property type="entry name" value="P-loop containing nucleotide triphosphate hydrolases"/>
    <property type="match status" value="1"/>
</dbReference>
<evidence type="ECO:0000259" key="4">
    <source>
        <dbReference type="Pfam" id="PF13676"/>
    </source>
</evidence>
<evidence type="ECO:0000256" key="3">
    <source>
        <dbReference type="PROSITE-ProRule" id="PRU00221"/>
    </source>
</evidence>
<dbReference type="PANTHER" id="PTHR19848:SF8">
    <property type="entry name" value="F-BOX AND WD REPEAT DOMAIN CONTAINING 7"/>
    <property type="match status" value="1"/>
</dbReference>
<dbReference type="EMBL" id="BAABHO010000012">
    <property type="protein sequence ID" value="GAA4785836.1"/>
    <property type="molecule type" value="Genomic_DNA"/>
</dbReference>
<gene>
    <name evidence="6" type="ORF">GCM10023200_19770</name>
</gene>
<feature type="repeat" description="WD" evidence="3">
    <location>
        <begin position="747"/>
        <end position="781"/>
    </location>
</feature>
<reference evidence="7" key="1">
    <citation type="journal article" date="2019" name="Int. J. Syst. Evol. Microbiol.">
        <title>The Global Catalogue of Microorganisms (GCM) 10K type strain sequencing project: providing services to taxonomists for standard genome sequencing and annotation.</title>
        <authorList>
            <consortium name="The Broad Institute Genomics Platform"/>
            <consortium name="The Broad Institute Genome Sequencing Center for Infectious Disease"/>
            <person name="Wu L."/>
            <person name="Ma J."/>
        </authorList>
    </citation>
    <scope>NUCLEOTIDE SEQUENCE [LARGE SCALE GENOMIC DNA]</scope>
    <source>
        <strain evidence="7">JCM 17979</strain>
    </source>
</reference>
<evidence type="ECO:0000256" key="1">
    <source>
        <dbReference type="ARBA" id="ARBA00022574"/>
    </source>
</evidence>
<dbReference type="InterPro" id="IPR019775">
    <property type="entry name" value="WD40_repeat_CS"/>
</dbReference>
<feature type="repeat" description="WD" evidence="3">
    <location>
        <begin position="1246"/>
        <end position="1286"/>
    </location>
</feature>
<dbReference type="Pfam" id="PF20703">
    <property type="entry name" value="nSTAND1"/>
    <property type="match status" value="1"/>
</dbReference>
<feature type="domain" description="TIR" evidence="4">
    <location>
        <begin position="4"/>
        <end position="116"/>
    </location>
</feature>
<dbReference type="InterPro" id="IPR015943">
    <property type="entry name" value="WD40/YVTN_repeat-like_dom_sf"/>
</dbReference>
<sequence>MTKVFISYNRDDGDAVDAVVRELAGHGYHNVFAYDLDGRGTRLGERWHPSLMAEARTCDVLVVLTGPASIRSQRCTEEITVALERSMPARPFELVVAGTAGNPLLADRQRLVLSDRSGRLDALVEALAEAGFEPSERAQPTESPYPGLRAFDAEDEQFFHGRDTLVTQIVDRLDGSTLTGGVVPILGPSGAGKSSLVRAGVMPCLRRGRDMAQGRALVNTWFVCDPFTPGESPLTGLGASLAQAAALVGSTSPLCNDPDGIAARLSADDVDAVLTNLLVGKRTGRVLLVLDQAEELLSRSDQTEVNRLIRALDTIIARRQAWLLYTLRSDFLTDLLHSGTAGGLVGESVLVPVLRDDELSAAIVTPARLVGWEYQPEVVAKMIVETRDSKALPLLAYALDRLFRRVQNEHRPGRTITLADYAAAGSVRDVLTAQADLAFTDAVARATEVLGATGGDGKTAQTRVLRLLRRFMSVQDGIAVRRPILVDNLDPVDRAILEPFIAKRIVAMTERNTAEVAHEALLTSWALLKDELDELREALQTRAEIERRALEWAQDVEQGRGGADALLSSSKLLAFLDIVRRGADLELEMGSPTQGWAGLRASVTALDLGESEIDYIGRSLQHALSSEITRVDRFVEPDPIWVSEELLGGQTELQRDLMSALCTAPDVGPLVELVHRTMAVNPVHLVVEAHEGGTWGAAWDPDGTQFATGGRDQAVRVWQLEDHGLRAALEMRHGIDAASRPVGAGWVRSVAWTSDGRHVLSVATDENLKIWDATHGSEVRNHLHPDRLWTVQTPAAGGLAVTAGADGEVRVYPVDRRSREPVVTVTIGHRVWAAALSPDGTSLAAACEDRHAYVVDLADPTTVRLRIPHPHKVRSIVWSPDGKLLATGCQDSVGRIFDACTGNVIHDLGGHTDQIRTVSFSPSGNRIATGSADLDVRVWDVATGRSVGVLSQHDQGVCALDWAPSGDRLLSAADDGTARIWKVGSDPEACLGFGRPVTAIAWHPDLCTLAVALADNPQTATSDVLLVVPGRDGHERAARHVLPVTSLAWTGDGDLITASVDQTAVLWRSGSPVVTYTGARDGVVAAFPLPGRDLLLGASRDRVIRLWTIDGPLRTDDEPEWHTSFLTDADCDATGRRFAAVGDDRQLSVHELDGDKPIRTDVGGRATAVAWNWVTDEIAVGRSDGTILIYDCTDGIQPHPGPRLQAHPAAITALAWSPDGDLLCVASEDKRASIWSTRSGAQRTVLVGHTAAVTGCSWVGQREVVTCGGDGYVRWWNVEDADLYPSAGLPGDHDVRSADYLRRVLDELGYRIGKQEQSTP</sequence>
<dbReference type="InterPro" id="IPR027417">
    <property type="entry name" value="P-loop_NTPase"/>
</dbReference>
<dbReference type="PROSITE" id="PS00678">
    <property type="entry name" value="WD_REPEATS_1"/>
    <property type="match status" value="1"/>
</dbReference>
<dbReference type="InterPro" id="IPR049052">
    <property type="entry name" value="nSTAND1"/>
</dbReference>
<dbReference type="InterPro" id="IPR036322">
    <property type="entry name" value="WD40_repeat_dom_sf"/>
</dbReference>
<dbReference type="CDD" id="cd00200">
    <property type="entry name" value="WD40"/>
    <property type="match status" value="2"/>
</dbReference>
<feature type="repeat" description="WD" evidence="3">
    <location>
        <begin position="866"/>
        <end position="907"/>
    </location>
</feature>
<dbReference type="SUPFAM" id="SSF50978">
    <property type="entry name" value="WD40 repeat-like"/>
    <property type="match status" value="2"/>
</dbReference>
<dbReference type="Pfam" id="PF13676">
    <property type="entry name" value="TIR_2"/>
    <property type="match status" value="1"/>
</dbReference>
<dbReference type="SUPFAM" id="SSF50960">
    <property type="entry name" value="TolB, C-terminal domain"/>
    <property type="match status" value="1"/>
</dbReference>
<dbReference type="InterPro" id="IPR001680">
    <property type="entry name" value="WD40_rpt"/>
</dbReference>
<dbReference type="InterPro" id="IPR020472">
    <property type="entry name" value="WD40_PAC1"/>
</dbReference>
<dbReference type="InterPro" id="IPR035897">
    <property type="entry name" value="Toll_tir_struct_dom_sf"/>
</dbReference>
<dbReference type="RefSeq" id="WP_345413622.1">
    <property type="nucleotide sequence ID" value="NZ_BAABHO010000012.1"/>
</dbReference>
<evidence type="ECO:0000313" key="6">
    <source>
        <dbReference type="EMBL" id="GAA4785836.1"/>
    </source>
</evidence>
<dbReference type="SUPFAM" id="SSF52540">
    <property type="entry name" value="P-loop containing nucleoside triphosphate hydrolases"/>
    <property type="match status" value="1"/>
</dbReference>
<feature type="repeat" description="WD" evidence="3">
    <location>
        <begin position="908"/>
        <end position="949"/>
    </location>
</feature>
<dbReference type="Proteomes" id="UP001500928">
    <property type="component" value="Unassembled WGS sequence"/>
</dbReference>
<dbReference type="Gene3D" id="2.130.10.10">
    <property type="entry name" value="YVTN repeat-like/Quinoprotein amine dehydrogenase"/>
    <property type="match status" value="4"/>
</dbReference>
<keyword evidence="1 3" id="KW-0853">WD repeat</keyword>
<comment type="caution">
    <text evidence="6">The sequence shown here is derived from an EMBL/GenBank/DDBJ whole genome shotgun (WGS) entry which is preliminary data.</text>
</comment>
<keyword evidence="2" id="KW-0677">Repeat</keyword>
<dbReference type="InterPro" id="IPR000157">
    <property type="entry name" value="TIR_dom"/>
</dbReference>
<dbReference type="Gene3D" id="3.40.50.10140">
    <property type="entry name" value="Toll/interleukin-1 receptor homology (TIR) domain"/>
    <property type="match status" value="1"/>
</dbReference>
<accession>A0ABP9ATW0</accession>
<evidence type="ECO:0000313" key="7">
    <source>
        <dbReference type="Proteomes" id="UP001500928"/>
    </source>
</evidence>
<dbReference type="SUPFAM" id="SSF52200">
    <property type="entry name" value="Toll/Interleukin receptor TIR domain"/>
    <property type="match status" value="1"/>
</dbReference>
<feature type="domain" description="Novel STAND NTPase 1" evidence="5">
    <location>
        <begin position="144"/>
        <end position="555"/>
    </location>
</feature>
<evidence type="ECO:0008006" key="8">
    <source>
        <dbReference type="Google" id="ProtNLM"/>
    </source>
</evidence>
<dbReference type="SMART" id="SM00320">
    <property type="entry name" value="WD40"/>
    <property type="match status" value="13"/>
</dbReference>
<feature type="repeat" description="WD" evidence="3">
    <location>
        <begin position="1204"/>
        <end position="1245"/>
    </location>
</feature>
<feature type="repeat" description="WD" evidence="3">
    <location>
        <begin position="687"/>
        <end position="721"/>
    </location>
</feature>
<evidence type="ECO:0000259" key="5">
    <source>
        <dbReference type="Pfam" id="PF20703"/>
    </source>
</evidence>
<feature type="repeat" description="WD" evidence="3">
    <location>
        <begin position="950"/>
        <end position="983"/>
    </location>
</feature>
<protein>
    <recommendedName>
        <fullName evidence="8">TIR domain-containing protein</fullName>
    </recommendedName>
</protein>
<proteinExistence type="predicted"/>